<dbReference type="Proteomes" id="UP001238603">
    <property type="component" value="Unassembled WGS sequence"/>
</dbReference>
<dbReference type="RefSeq" id="WP_285984405.1">
    <property type="nucleotide sequence ID" value="NZ_JASVDS010000008.1"/>
</dbReference>
<comment type="caution">
    <text evidence="2">The sequence shown here is derived from an EMBL/GenBank/DDBJ whole genome shotgun (WGS) entry which is preliminary data.</text>
</comment>
<sequence length="348" mass="37862">MADLEPQEGAASPRCANPDCHVGVDGRCIEGFSDTADCPQFGRIPITPDASVSGAYPEPRNGVAMQASTTLSVDEADDVVKERPSRVIAIAGPHAAGKTSLIAGLYDLFQLGQVGNVAFAQSFSLQAFEQAAHDSRAASRRTTPNTARTERGEVRFYHLELVDTDSGAVPSVLLGDRAGEEYLETRSNPMSAQEFPELRRADVLTLLVDGQRLLDAGQRHNLRSEIRQTLQAFVEAGVVRPSQRLALVLTKLDVIRKAVDGGERAFQGFDTLVAGLRADYGTNFAAVESFRIAAQPSTDGAKRGENLDHLLEYWMAEPLRYRPATMVFEVPEAERYFARLMPVAKGVQ</sequence>
<dbReference type="Gene3D" id="3.40.50.300">
    <property type="entry name" value="P-loop containing nucleotide triphosphate hydrolases"/>
    <property type="match status" value="1"/>
</dbReference>
<gene>
    <name evidence="2" type="ORF">QRD43_20675</name>
</gene>
<dbReference type="Pfam" id="PF19993">
    <property type="entry name" value="DO-GTPase2"/>
    <property type="match status" value="1"/>
</dbReference>
<evidence type="ECO:0000313" key="3">
    <source>
        <dbReference type="Proteomes" id="UP001238603"/>
    </source>
</evidence>
<evidence type="ECO:0000259" key="1">
    <source>
        <dbReference type="Pfam" id="PF19993"/>
    </source>
</evidence>
<proteinExistence type="predicted"/>
<dbReference type="InterPro" id="IPR027417">
    <property type="entry name" value="P-loop_NTPase"/>
</dbReference>
<keyword evidence="3" id="KW-1185">Reference proteome</keyword>
<protein>
    <recommendedName>
        <fullName evidence="1">Double-GTPase 2 domain-containing protein</fullName>
    </recommendedName>
</protein>
<dbReference type="EMBL" id="JASVDS010000008">
    <property type="protein sequence ID" value="MDL5034329.1"/>
    <property type="molecule type" value="Genomic_DNA"/>
</dbReference>
<accession>A0ABT7LPE5</accession>
<evidence type="ECO:0000313" key="2">
    <source>
        <dbReference type="EMBL" id="MDL5034329.1"/>
    </source>
</evidence>
<dbReference type="SUPFAM" id="SSF52540">
    <property type="entry name" value="P-loop containing nucleoside triphosphate hydrolases"/>
    <property type="match status" value="1"/>
</dbReference>
<reference evidence="2 3" key="1">
    <citation type="submission" date="2023-06" db="EMBL/GenBank/DDBJ databases">
        <title>Pelomonas sp. APW6 16S ribosomal RNA gene genome sequencing and assembly.</title>
        <authorList>
            <person name="Woo H."/>
        </authorList>
    </citation>
    <scope>NUCLEOTIDE SEQUENCE [LARGE SCALE GENOMIC DNA]</scope>
    <source>
        <strain evidence="2 3">APW6</strain>
    </source>
</reference>
<name>A0ABT7LPE5_9BURK</name>
<organism evidence="2 3">
    <name type="scientific">Roseateles subflavus</name>
    <dbReference type="NCBI Taxonomy" id="3053353"/>
    <lineage>
        <taxon>Bacteria</taxon>
        <taxon>Pseudomonadati</taxon>
        <taxon>Pseudomonadota</taxon>
        <taxon>Betaproteobacteria</taxon>
        <taxon>Burkholderiales</taxon>
        <taxon>Sphaerotilaceae</taxon>
        <taxon>Roseateles</taxon>
    </lineage>
</organism>
<feature type="domain" description="Double-GTPase 2" evidence="1">
    <location>
        <begin position="86"/>
        <end position="315"/>
    </location>
</feature>
<dbReference type="InterPro" id="IPR045528">
    <property type="entry name" value="DO-GTPase2"/>
</dbReference>